<feature type="region of interest" description="Disordered" evidence="1">
    <location>
        <begin position="36"/>
        <end position="204"/>
    </location>
</feature>
<dbReference type="EMBL" id="JAHDVG010000466">
    <property type="protein sequence ID" value="KAH1183310.1"/>
    <property type="molecule type" value="Genomic_DNA"/>
</dbReference>
<evidence type="ECO:0000313" key="4">
    <source>
        <dbReference type="EMBL" id="KAH1183310.1"/>
    </source>
</evidence>
<keyword evidence="5" id="KW-1185">Reference proteome</keyword>
<evidence type="ECO:0000313" key="5">
    <source>
        <dbReference type="Proteomes" id="UP000827986"/>
    </source>
</evidence>
<sequence length="259" mass="28935">MDVAVDLYLAVPLLFTVLAVILASVFVKLRATDGDKAAETAQGEGSPGKEATEQGEERKEGEGEGKEGDALKEEGIPRGEKDEEGAKDEGRRIPVEEIGAEEGKAKRAGENEEQQPKEEAVAVAAAARTAKADKPSQPQEMSIPRQAAEAVEEEEEEEEEEDDDDESKEEDQDWEKERLVVNEPDLDDAAGEKMSFKYSPGKLRGNQYKTMMTKEELEEEQRVQREQLTVIFRLMKENSETFGEMSEGEMKEQLKLYDM</sequence>
<dbReference type="PANTHER" id="PTHR21845">
    <property type="entry name" value="TRANSMEMBRANE ANCHOR PROTEIN 1"/>
    <property type="match status" value="1"/>
</dbReference>
<evidence type="ECO:0000259" key="3">
    <source>
        <dbReference type="Pfam" id="PF25473"/>
    </source>
</evidence>
<feature type="compositionally biased region" description="Basic and acidic residues" evidence="1">
    <location>
        <begin position="87"/>
        <end position="120"/>
    </location>
</feature>
<dbReference type="OrthoDB" id="5983600at2759"/>
<gene>
    <name evidence="4" type="ORF">KIL84_004802</name>
</gene>
<feature type="transmembrane region" description="Helical" evidence="2">
    <location>
        <begin position="6"/>
        <end position="27"/>
    </location>
</feature>
<keyword evidence="2" id="KW-0472">Membrane</keyword>
<comment type="caution">
    <text evidence="4">The sequence shown here is derived from an EMBL/GenBank/DDBJ whole genome shotgun (WGS) entry which is preliminary data.</text>
</comment>
<dbReference type="PANTHER" id="PTHR21845:SF2">
    <property type="entry name" value="MATRIX-REMODELING-ASSOCIATED PROTEIN 7"/>
    <property type="match status" value="1"/>
</dbReference>
<keyword evidence="2" id="KW-0812">Transmembrane</keyword>
<organism evidence="4 5">
    <name type="scientific">Mauremys mutica</name>
    <name type="common">yellowpond turtle</name>
    <dbReference type="NCBI Taxonomy" id="74926"/>
    <lineage>
        <taxon>Eukaryota</taxon>
        <taxon>Metazoa</taxon>
        <taxon>Chordata</taxon>
        <taxon>Craniata</taxon>
        <taxon>Vertebrata</taxon>
        <taxon>Euteleostomi</taxon>
        <taxon>Archelosauria</taxon>
        <taxon>Testudinata</taxon>
        <taxon>Testudines</taxon>
        <taxon>Cryptodira</taxon>
        <taxon>Durocryptodira</taxon>
        <taxon>Testudinoidea</taxon>
        <taxon>Geoemydidae</taxon>
        <taxon>Geoemydinae</taxon>
        <taxon>Mauremys</taxon>
    </lineage>
</organism>
<dbReference type="AlphaFoldDB" id="A0A9D3XQD5"/>
<reference evidence="4" key="1">
    <citation type="submission" date="2021-09" db="EMBL/GenBank/DDBJ databases">
        <title>The genome of Mauremys mutica provides insights into the evolution of semi-aquatic lifestyle.</title>
        <authorList>
            <person name="Gong S."/>
            <person name="Gao Y."/>
        </authorList>
    </citation>
    <scope>NUCLEOTIDE SEQUENCE</scope>
    <source>
        <strain evidence="4">MM-2020</strain>
        <tissue evidence="4">Muscle</tissue>
    </source>
</reference>
<feature type="compositionally biased region" description="Acidic residues" evidence="1">
    <location>
        <begin position="150"/>
        <end position="174"/>
    </location>
</feature>
<evidence type="ECO:0000256" key="2">
    <source>
        <dbReference type="SAM" id="Phobius"/>
    </source>
</evidence>
<evidence type="ECO:0000256" key="1">
    <source>
        <dbReference type="SAM" id="MobiDB-lite"/>
    </source>
</evidence>
<dbReference type="InterPro" id="IPR057534">
    <property type="entry name" value="MXRA7_helical"/>
</dbReference>
<dbReference type="Pfam" id="PF25473">
    <property type="entry name" value="MXRA7_helical"/>
    <property type="match status" value="1"/>
</dbReference>
<accession>A0A9D3XQD5</accession>
<protein>
    <recommendedName>
        <fullName evidence="3">Matrix-remodeling-associated protein 7 helical domain-containing protein</fullName>
    </recommendedName>
</protein>
<feature type="domain" description="Matrix-remodeling-associated protein 7 helical" evidence="3">
    <location>
        <begin position="197"/>
        <end position="258"/>
    </location>
</feature>
<proteinExistence type="predicted"/>
<feature type="compositionally biased region" description="Basic and acidic residues" evidence="1">
    <location>
        <begin position="50"/>
        <end position="81"/>
    </location>
</feature>
<dbReference type="Proteomes" id="UP000827986">
    <property type="component" value="Unassembled WGS sequence"/>
</dbReference>
<dbReference type="InterPro" id="IPR026622">
    <property type="entry name" value="Mxra7"/>
</dbReference>
<keyword evidence="2" id="KW-1133">Transmembrane helix</keyword>
<name>A0A9D3XQD5_9SAUR</name>